<feature type="compositionally biased region" description="Polar residues" evidence="4">
    <location>
        <begin position="379"/>
        <end position="389"/>
    </location>
</feature>
<feature type="compositionally biased region" description="Basic and acidic residues" evidence="4">
    <location>
        <begin position="366"/>
        <end position="377"/>
    </location>
</feature>
<dbReference type="PANTHER" id="PTHR42738:SF7">
    <property type="entry name" value="HYDROXYMETHYLGLUTARYL-COA LYASE"/>
    <property type="match status" value="1"/>
</dbReference>
<dbReference type="GO" id="GO:0046951">
    <property type="term" value="P:ketone body biosynthetic process"/>
    <property type="evidence" value="ECO:0007669"/>
    <property type="project" value="TreeGrafter"/>
</dbReference>
<reference evidence="6" key="1">
    <citation type="submission" date="2020-05" db="EMBL/GenBank/DDBJ databases">
        <authorList>
            <person name="Chiriac C."/>
            <person name="Salcher M."/>
            <person name="Ghai R."/>
            <person name="Kavagutti S V."/>
        </authorList>
    </citation>
    <scope>NUCLEOTIDE SEQUENCE</scope>
</reference>
<dbReference type="AlphaFoldDB" id="A0A6J7JWF8"/>
<evidence type="ECO:0000259" key="5">
    <source>
        <dbReference type="PROSITE" id="PS50991"/>
    </source>
</evidence>
<dbReference type="GO" id="GO:0004419">
    <property type="term" value="F:hydroxymethylglutaryl-CoA lyase activity"/>
    <property type="evidence" value="ECO:0007669"/>
    <property type="project" value="TreeGrafter"/>
</dbReference>
<dbReference type="GO" id="GO:0006552">
    <property type="term" value="P:L-leucine catabolic process"/>
    <property type="evidence" value="ECO:0007669"/>
    <property type="project" value="TreeGrafter"/>
</dbReference>
<dbReference type="Gene3D" id="3.20.20.70">
    <property type="entry name" value="Aldolase class I"/>
    <property type="match status" value="1"/>
</dbReference>
<evidence type="ECO:0000256" key="4">
    <source>
        <dbReference type="SAM" id="MobiDB-lite"/>
    </source>
</evidence>
<keyword evidence="3" id="KW-0456">Lyase</keyword>
<dbReference type="EMBL" id="CAFBNE010000037">
    <property type="protein sequence ID" value="CAB4948178.1"/>
    <property type="molecule type" value="Genomic_DNA"/>
</dbReference>
<proteinExistence type="inferred from homology"/>
<evidence type="ECO:0000256" key="2">
    <source>
        <dbReference type="ARBA" id="ARBA00022723"/>
    </source>
</evidence>
<keyword evidence="2" id="KW-0479">Metal-binding</keyword>
<accession>A0A6J7JWF8</accession>
<dbReference type="InterPro" id="IPR043594">
    <property type="entry name" value="HMGL"/>
</dbReference>
<comment type="similarity">
    <text evidence="1">Belongs to the HMG-CoA lyase family.</text>
</comment>
<organism evidence="6">
    <name type="scientific">freshwater metagenome</name>
    <dbReference type="NCBI Taxonomy" id="449393"/>
    <lineage>
        <taxon>unclassified sequences</taxon>
        <taxon>metagenomes</taxon>
        <taxon>ecological metagenomes</taxon>
    </lineage>
</organism>
<evidence type="ECO:0000256" key="1">
    <source>
        <dbReference type="ARBA" id="ARBA00009405"/>
    </source>
</evidence>
<feature type="region of interest" description="Disordered" evidence="4">
    <location>
        <begin position="366"/>
        <end position="389"/>
    </location>
</feature>
<evidence type="ECO:0000313" key="6">
    <source>
        <dbReference type="EMBL" id="CAB4948178.1"/>
    </source>
</evidence>
<evidence type="ECO:0000256" key="3">
    <source>
        <dbReference type="ARBA" id="ARBA00023239"/>
    </source>
</evidence>
<dbReference type="PROSITE" id="PS50991">
    <property type="entry name" value="PYR_CT"/>
    <property type="match status" value="1"/>
</dbReference>
<feature type="domain" description="Pyruvate carboxyltransferase" evidence="5">
    <location>
        <begin position="11"/>
        <end position="298"/>
    </location>
</feature>
<dbReference type="SUPFAM" id="SSF51569">
    <property type="entry name" value="Aldolase"/>
    <property type="match status" value="1"/>
</dbReference>
<dbReference type="InterPro" id="IPR013785">
    <property type="entry name" value="Aldolase_TIM"/>
</dbReference>
<gene>
    <name evidence="6" type="ORF">UFOPK3772_01366</name>
</gene>
<sequence length="389" mass="42682">MTGTPANMPKVVIVEEGMREGMQIESVEITTERKVALLDALSATGLQNIVVGSFVSPRWVPQMAHIEEVIARFTPAPGVTYTALVLNPKGAERRDEFVPPLTVARDIGRTSVHLCDVFVKRNTAKGKVDEIALWPAVIDAAVGRGVTDAWVAINAAWGSNWVGAFSDDERIDLIGRQMVAWQARGIRPTKVWIGDPMSWNTPRAVESTLARVLDAFPWVRDVHLHLHDGRGMAPLSAYIAMRTLGSQHTLWIDTSIGGMGGCPYCGNGRATRMIPTEDFVHLLEAEGYETGVDLLALIEAAHLAEEIVGHELYGHVSKAGPRPTGTALYDMDMPLVETIEEAQHFRLGSSVYDACMRPWKQPVRSADRDAVEAEWPRTVETSNTEGDRA</sequence>
<dbReference type="GO" id="GO:0046872">
    <property type="term" value="F:metal ion binding"/>
    <property type="evidence" value="ECO:0007669"/>
    <property type="project" value="UniProtKB-KW"/>
</dbReference>
<protein>
    <submittedName>
        <fullName evidence="6">Unannotated protein</fullName>
    </submittedName>
</protein>
<dbReference type="PANTHER" id="PTHR42738">
    <property type="entry name" value="HYDROXYMETHYLGLUTARYL-COA LYASE"/>
    <property type="match status" value="1"/>
</dbReference>
<dbReference type="InterPro" id="IPR000891">
    <property type="entry name" value="PYR_CT"/>
</dbReference>
<name>A0A6J7JWF8_9ZZZZ</name>
<dbReference type="Pfam" id="PF00682">
    <property type="entry name" value="HMGL-like"/>
    <property type="match status" value="1"/>
</dbReference>